<dbReference type="PANTHER" id="PTHR33620">
    <property type="entry name" value="UREASE ACCESSORY PROTEIN F"/>
    <property type="match status" value="1"/>
</dbReference>
<comment type="similarity">
    <text evidence="3">Belongs to the UreF family.</text>
</comment>
<keyword evidence="1 3" id="KW-0996">Nickel insertion</keyword>
<gene>
    <name evidence="3" type="primary">ureF</name>
    <name evidence="4" type="ORF">IDM48_00465</name>
</gene>
<dbReference type="PANTHER" id="PTHR33620:SF1">
    <property type="entry name" value="UREASE ACCESSORY PROTEIN F"/>
    <property type="match status" value="1"/>
</dbReference>
<dbReference type="Pfam" id="PF01730">
    <property type="entry name" value="UreF"/>
    <property type="match status" value="1"/>
</dbReference>
<evidence type="ECO:0000313" key="5">
    <source>
        <dbReference type="Proteomes" id="UP000516421"/>
    </source>
</evidence>
<reference evidence="4 5" key="1">
    <citation type="submission" date="2020-09" db="EMBL/GenBank/DDBJ databases">
        <title>Investigation of environmental microbe.</title>
        <authorList>
            <person name="Ou Y."/>
            <person name="Kang Q."/>
        </authorList>
    </citation>
    <scope>NUCLEOTIDE SEQUENCE [LARGE SCALE GENOMIC DNA]</scope>
    <source>
        <strain evidence="4 5">KJZ-9</strain>
    </source>
</reference>
<proteinExistence type="inferred from homology"/>
<dbReference type="InterPro" id="IPR002639">
    <property type="entry name" value="UreF"/>
</dbReference>
<evidence type="ECO:0000256" key="3">
    <source>
        <dbReference type="HAMAP-Rule" id="MF_01385"/>
    </source>
</evidence>
<accession>A0A7H2BJX6</accession>
<dbReference type="GO" id="GO:0016151">
    <property type="term" value="F:nickel cation binding"/>
    <property type="evidence" value="ECO:0007669"/>
    <property type="project" value="UniProtKB-UniRule"/>
</dbReference>
<comment type="subcellular location">
    <subcellularLocation>
        <location evidence="3">Cytoplasm</location>
    </subcellularLocation>
</comment>
<keyword evidence="2 3" id="KW-0143">Chaperone</keyword>
<sequence>MASSPQLSALLGMMQLTDSALPTGAFSHSLGFETYLTSEQIIDEETFSTWLEMFASQQLTFTDALAIRLVYAAKTFDDIVDLDELITAQALPTQIRHGGITMGKRLLFLGAESYPSEWISTYAEKVSEGEMYAHQALVWAILARELGVEEDDAVAAHVYATLISLTQNAVRGIPLGQNAGQRVIRGAQEWVEQAVKASAELGYNDLGAISPGLEIAQMRHEHQRARLFMS</sequence>
<dbReference type="Gene3D" id="1.10.4190.10">
    <property type="entry name" value="Urease accessory protein UreF"/>
    <property type="match status" value="1"/>
</dbReference>
<dbReference type="PIRSF" id="PIRSF009467">
    <property type="entry name" value="Ureas_acces_UreF"/>
    <property type="match status" value="1"/>
</dbReference>
<dbReference type="InterPro" id="IPR038277">
    <property type="entry name" value="UreF_sf"/>
</dbReference>
<dbReference type="HAMAP" id="MF_01385">
    <property type="entry name" value="UreF"/>
    <property type="match status" value="1"/>
</dbReference>
<dbReference type="AlphaFoldDB" id="A0A7H2BJX6"/>
<evidence type="ECO:0000313" key="4">
    <source>
        <dbReference type="EMBL" id="QNV39972.1"/>
    </source>
</evidence>
<evidence type="ECO:0000256" key="1">
    <source>
        <dbReference type="ARBA" id="ARBA00022988"/>
    </source>
</evidence>
<dbReference type="RefSeq" id="WP_145175848.1">
    <property type="nucleotide sequence ID" value="NZ_CP061538.1"/>
</dbReference>
<organism evidence="4 5">
    <name type="scientific">Rothia amarae</name>
    <dbReference type="NCBI Taxonomy" id="169480"/>
    <lineage>
        <taxon>Bacteria</taxon>
        <taxon>Bacillati</taxon>
        <taxon>Actinomycetota</taxon>
        <taxon>Actinomycetes</taxon>
        <taxon>Micrococcales</taxon>
        <taxon>Micrococcaceae</taxon>
        <taxon>Rothia</taxon>
    </lineage>
</organism>
<keyword evidence="5" id="KW-1185">Reference proteome</keyword>
<protein>
    <recommendedName>
        <fullName evidence="3">Urease accessory protein UreF</fullName>
    </recommendedName>
</protein>
<dbReference type="KEGG" id="rama:IDM48_00465"/>
<dbReference type="EMBL" id="CP061538">
    <property type="protein sequence ID" value="QNV39972.1"/>
    <property type="molecule type" value="Genomic_DNA"/>
</dbReference>
<evidence type="ECO:0000256" key="2">
    <source>
        <dbReference type="ARBA" id="ARBA00023186"/>
    </source>
</evidence>
<comment type="function">
    <text evidence="3">Required for maturation of urease via the functional incorporation of the urease nickel metallocenter.</text>
</comment>
<keyword evidence="3" id="KW-0963">Cytoplasm</keyword>
<comment type="subunit">
    <text evidence="3">UreD, UreF and UreG form a complex that acts as a GTP-hydrolysis-dependent molecular chaperone, activating the urease apoprotein by helping to assemble the nickel containing metallocenter of UreC. The UreE protein probably delivers the nickel.</text>
</comment>
<dbReference type="GO" id="GO:0005737">
    <property type="term" value="C:cytoplasm"/>
    <property type="evidence" value="ECO:0007669"/>
    <property type="project" value="UniProtKB-SubCell"/>
</dbReference>
<name>A0A7H2BJX6_9MICC</name>
<dbReference type="Proteomes" id="UP000516421">
    <property type="component" value="Chromosome"/>
</dbReference>